<reference evidence="1" key="1">
    <citation type="submission" date="2018-02" db="EMBL/GenBank/DDBJ databases">
        <title>Rhizophora mucronata_Transcriptome.</title>
        <authorList>
            <person name="Meera S.P."/>
            <person name="Sreeshan A."/>
            <person name="Augustine A."/>
        </authorList>
    </citation>
    <scope>NUCLEOTIDE SEQUENCE</scope>
    <source>
        <tissue evidence="1">Leaf</tissue>
    </source>
</reference>
<proteinExistence type="predicted"/>
<organism evidence="1">
    <name type="scientific">Rhizophora mucronata</name>
    <name type="common">Asiatic mangrove</name>
    <dbReference type="NCBI Taxonomy" id="61149"/>
    <lineage>
        <taxon>Eukaryota</taxon>
        <taxon>Viridiplantae</taxon>
        <taxon>Streptophyta</taxon>
        <taxon>Embryophyta</taxon>
        <taxon>Tracheophyta</taxon>
        <taxon>Spermatophyta</taxon>
        <taxon>Magnoliopsida</taxon>
        <taxon>eudicotyledons</taxon>
        <taxon>Gunneridae</taxon>
        <taxon>Pentapetalae</taxon>
        <taxon>rosids</taxon>
        <taxon>fabids</taxon>
        <taxon>Malpighiales</taxon>
        <taxon>Rhizophoraceae</taxon>
        <taxon>Rhizophora</taxon>
    </lineage>
</organism>
<sequence>MFSGSRKLKTAKHVDLQVNIYTQ</sequence>
<name>A0A2P2NWD6_RHIMU</name>
<accession>A0A2P2NWD6</accession>
<dbReference type="EMBL" id="GGEC01066364">
    <property type="protein sequence ID" value="MBX46848.1"/>
    <property type="molecule type" value="Transcribed_RNA"/>
</dbReference>
<dbReference type="AlphaFoldDB" id="A0A2P2NWD6"/>
<protein>
    <submittedName>
        <fullName evidence="1">Uncharacterized protein</fullName>
    </submittedName>
</protein>
<evidence type="ECO:0000313" key="1">
    <source>
        <dbReference type="EMBL" id="MBX46848.1"/>
    </source>
</evidence>